<feature type="non-terminal residue" evidence="1">
    <location>
        <position position="1"/>
    </location>
</feature>
<organism evidence="1 2">
    <name type="scientific">Fistulina hepatica ATCC 64428</name>
    <dbReference type="NCBI Taxonomy" id="1128425"/>
    <lineage>
        <taxon>Eukaryota</taxon>
        <taxon>Fungi</taxon>
        <taxon>Dikarya</taxon>
        <taxon>Basidiomycota</taxon>
        <taxon>Agaricomycotina</taxon>
        <taxon>Agaricomycetes</taxon>
        <taxon>Agaricomycetidae</taxon>
        <taxon>Agaricales</taxon>
        <taxon>Fistulinaceae</taxon>
        <taxon>Fistulina</taxon>
    </lineage>
</organism>
<dbReference type="GO" id="GO:0046982">
    <property type="term" value="F:protein heterodimerization activity"/>
    <property type="evidence" value="ECO:0007669"/>
    <property type="project" value="InterPro"/>
</dbReference>
<dbReference type="EMBL" id="KN882151">
    <property type="protein sequence ID" value="KIY42895.1"/>
    <property type="molecule type" value="Genomic_DNA"/>
</dbReference>
<evidence type="ECO:0000313" key="1">
    <source>
        <dbReference type="EMBL" id="KIY42895.1"/>
    </source>
</evidence>
<dbReference type="AlphaFoldDB" id="A0A0D6ZZG5"/>
<keyword evidence="2" id="KW-1185">Reference proteome</keyword>
<dbReference type="InterPro" id="IPR009072">
    <property type="entry name" value="Histone-fold"/>
</dbReference>
<reference evidence="1 2" key="1">
    <citation type="journal article" date="2015" name="Fungal Genet. Biol.">
        <title>Evolution of novel wood decay mechanisms in Agaricales revealed by the genome sequences of Fistulina hepatica and Cylindrobasidium torrendii.</title>
        <authorList>
            <person name="Floudas D."/>
            <person name="Held B.W."/>
            <person name="Riley R."/>
            <person name="Nagy L.G."/>
            <person name="Koehler G."/>
            <person name="Ransdell A.S."/>
            <person name="Younus H."/>
            <person name="Chow J."/>
            <person name="Chiniquy J."/>
            <person name="Lipzen A."/>
            <person name="Tritt A."/>
            <person name="Sun H."/>
            <person name="Haridas S."/>
            <person name="LaButti K."/>
            <person name="Ohm R.A."/>
            <person name="Kues U."/>
            <person name="Blanchette R.A."/>
            <person name="Grigoriev I.V."/>
            <person name="Minto R.E."/>
            <person name="Hibbett D.S."/>
        </authorList>
    </citation>
    <scope>NUCLEOTIDE SEQUENCE [LARGE SCALE GENOMIC DNA]</scope>
    <source>
        <strain evidence="1 2">ATCC 64428</strain>
    </source>
</reference>
<dbReference type="Proteomes" id="UP000054144">
    <property type="component" value="Unassembled WGS sequence"/>
</dbReference>
<sequence>PVYISSHSADVILSDIRPIKLQRDALHALNVLLDEFLYRILSAATSLATDKLRDGLLTVLPTSLGKEALLEAQVELRAYYDRVHGTPSWEDDSKTFYLPWAFELLRLKCVAFSTLNDSDEDPDAEVRLHASMSRSAGVTAPRANLVPPAALYLAAILEHILSNVGRVASRDSSRVTAPIQDLFTALCEDSTVYPLFKTMKGTLGPLTDSQYTD</sequence>
<proteinExistence type="predicted"/>
<name>A0A0D6ZZG5_9AGAR</name>
<accession>A0A0D6ZZG5</accession>
<dbReference type="OrthoDB" id="5382203at2759"/>
<dbReference type="Gene3D" id="1.10.20.10">
    <property type="entry name" value="Histone, subunit A"/>
    <property type="match status" value="1"/>
</dbReference>
<evidence type="ECO:0000313" key="2">
    <source>
        <dbReference type="Proteomes" id="UP000054144"/>
    </source>
</evidence>
<gene>
    <name evidence="1" type="ORF">FISHEDRAFT_54498</name>
</gene>
<protein>
    <submittedName>
        <fullName evidence="1">Uncharacterized protein</fullName>
    </submittedName>
</protein>